<evidence type="ECO:0000313" key="2">
    <source>
        <dbReference type="Proteomes" id="UP001054945"/>
    </source>
</evidence>
<gene>
    <name evidence="1" type="ORF">CEXT_557461</name>
</gene>
<comment type="caution">
    <text evidence="1">The sequence shown here is derived from an EMBL/GenBank/DDBJ whole genome shotgun (WGS) entry which is preliminary data.</text>
</comment>
<sequence length="113" mass="13014">MNLVKNQLALYTGDEETKSKSFEKEKKKSVHPCPALRNSFNPLLVLYPLLEIKYQYLLQNTTFLNITGNLYKHSNNMEPTLNFVVSEKGKKENMIPKAFFTGDVHLEDEFLGS</sequence>
<dbReference type="AlphaFoldDB" id="A0AAV4T4Z9"/>
<keyword evidence="2" id="KW-1185">Reference proteome</keyword>
<dbReference type="Proteomes" id="UP001054945">
    <property type="component" value="Unassembled WGS sequence"/>
</dbReference>
<reference evidence="1 2" key="1">
    <citation type="submission" date="2021-06" db="EMBL/GenBank/DDBJ databases">
        <title>Caerostris extrusa draft genome.</title>
        <authorList>
            <person name="Kono N."/>
            <person name="Arakawa K."/>
        </authorList>
    </citation>
    <scope>NUCLEOTIDE SEQUENCE [LARGE SCALE GENOMIC DNA]</scope>
</reference>
<accession>A0AAV4T4Z9</accession>
<proteinExistence type="predicted"/>
<name>A0AAV4T4Z9_CAEEX</name>
<evidence type="ECO:0000313" key="1">
    <source>
        <dbReference type="EMBL" id="GIY41340.1"/>
    </source>
</evidence>
<protein>
    <submittedName>
        <fullName evidence="1">Uncharacterized protein</fullName>
    </submittedName>
</protein>
<organism evidence="1 2">
    <name type="scientific">Caerostris extrusa</name>
    <name type="common">Bark spider</name>
    <name type="synonym">Caerostris bankana</name>
    <dbReference type="NCBI Taxonomy" id="172846"/>
    <lineage>
        <taxon>Eukaryota</taxon>
        <taxon>Metazoa</taxon>
        <taxon>Ecdysozoa</taxon>
        <taxon>Arthropoda</taxon>
        <taxon>Chelicerata</taxon>
        <taxon>Arachnida</taxon>
        <taxon>Araneae</taxon>
        <taxon>Araneomorphae</taxon>
        <taxon>Entelegynae</taxon>
        <taxon>Araneoidea</taxon>
        <taxon>Araneidae</taxon>
        <taxon>Caerostris</taxon>
    </lineage>
</organism>
<dbReference type="EMBL" id="BPLR01010706">
    <property type="protein sequence ID" value="GIY41340.1"/>
    <property type="molecule type" value="Genomic_DNA"/>
</dbReference>